<dbReference type="AlphaFoldDB" id="F8BV41"/>
<dbReference type="GO" id="GO:0090313">
    <property type="term" value="P:regulation of protein targeting to membrane"/>
    <property type="evidence" value="ECO:0007669"/>
    <property type="project" value="TreeGrafter"/>
</dbReference>
<sequence>MQTTLLGLAIAAIMALVAALAAPLFVDWNKYKPQFEVEASRVVGAPVRVEGALDARLLPAPILRMHKLSVGAPKDPTKLTAGKLDVEFSLGSLLRGEWRATQLSLTGLALDIGLDKDGRIIAPAKGEFNFGELAIDRLDLAGRVTLHDAASGAAHVLDGLDFRGDVRSLGGNLRGEGSFLLRDAKQPFRLALSKAGDNEATRLRLDLDSAAAGSVASSFDGTLAFENRVPRFAGALALGAADEMPWRITARTTLDPSGAAFTQGQLLSGTEATGLKLAGEGALAFKPAKLRVALSAPQLDLDRALAENKTLHGKTPAALLAGAMAVLPTLPWLSQIDVAVDRANVAGHALNGLSVRIEGRDDAWTVGKLALGGPGDSRLTLSGKVTRGSDGERFAGPVSLDASDARAFTEWAFGKSELARALRGNLRLKAAIAFSAHELVLDEMKLDLFGTQLEGRVAQKAKEIDLTLRSPFVDGDKLANLVRESMAWREKAGRALRAQLDFTKAKILGHDIAPLQAELATVADGGPSKRQAFDLKLRRAVVAPWLAPDTAINDVSGRLVVTDDAFALEKFSGKLGAEVVAGNLSLSREGERSLSGNIDVGTLDIRTLVAAMLGADARTATEPLAQGWFGWRGSLAVKADKALLPGGAEVTAVSGALRGDGASLALDDGKASIGGGALSLSGVAQRGAADTAIEASFKLDKADAAALKYRELALPPGQASLRMTLATHGRSATALRNALSGNGVLTLTDAHLPRLAAATFDMVNQASEQPMKNEDLKEAVALALDQAPLAAATADVSFAIKDGRLHADPAAFRTEAAQATISGGYDIPEEQGDLRIAFKATSSALKDAPEIQIFLHGTPQGLTRDVDVAALSSWLSLRAIERETQRLDALEKEGRPQPPKLQPQPQLQQQIQPQPQVQPLPPRDAVAAPAEMSLPPGEVKLPPLDPRRRKAAAPPTTAAPASPPPVTLSPDARVTPLPPPIDIKPAPGALRTPRAPRSSATF</sequence>
<dbReference type="EMBL" id="CP002826">
    <property type="protein sequence ID" value="AEI07396.1"/>
    <property type="molecule type" value="Genomic_DNA"/>
</dbReference>
<reference evidence="3 4" key="1">
    <citation type="journal article" date="2011" name="J. Bacteriol.">
        <title>Complete genome sequences of the chemolithoautotrophic Oligotropha carboxidovorans strains OM4 and OM5.</title>
        <authorList>
            <person name="Volland S."/>
            <person name="Rachinger M."/>
            <person name="Strittmatter A."/>
            <person name="Daniel R."/>
            <person name="Gottschalk G."/>
            <person name="Meyer O."/>
        </authorList>
    </citation>
    <scope>NUCLEOTIDE SEQUENCE [LARGE SCALE GENOMIC DNA]</scope>
    <source>
        <strain evidence="4">ATCC 49405 / DSM 1227 / KCTC 32145 / OM5</strain>
    </source>
</reference>
<dbReference type="PANTHER" id="PTHR30441">
    <property type="entry name" value="DUF748 DOMAIN-CONTAINING PROTEIN"/>
    <property type="match status" value="1"/>
</dbReference>
<name>F8BV41_AFIC5</name>
<dbReference type="HOGENOM" id="CLU_003996_0_0_5"/>
<dbReference type="Proteomes" id="UP000007730">
    <property type="component" value="Chromosome"/>
</dbReference>
<dbReference type="eggNOG" id="COG2982">
    <property type="taxonomic scope" value="Bacteria"/>
</dbReference>
<dbReference type="KEGG" id="ocg:OCA5_c27020"/>
<keyword evidence="4" id="KW-1185">Reference proteome</keyword>
<dbReference type="STRING" id="504832.OCA5_c27020"/>
<feature type="region of interest" description="Disordered" evidence="1">
    <location>
        <begin position="892"/>
        <end position="1002"/>
    </location>
</feature>
<dbReference type="PATRIC" id="fig|504832.7.peg.2856"/>
<evidence type="ECO:0000256" key="1">
    <source>
        <dbReference type="SAM" id="MobiDB-lite"/>
    </source>
</evidence>
<protein>
    <recommendedName>
        <fullName evidence="2">AsmA domain-containing protein</fullName>
    </recommendedName>
</protein>
<dbReference type="InterPro" id="IPR052894">
    <property type="entry name" value="AsmA-related"/>
</dbReference>
<dbReference type="RefSeq" id="WP_013913275.1">
    <property type="nucleotide sequence ID" value="NC_011386.1"/>
</dbReference>
<evidence type="ECO:0000313" key="3">
    <source>
        <dbReference type="EMBL" id="AEI07396.1"/>
    </source>
</evidence>
<organism evidence="3 4">
    <name type="scientific">Afipia carboxidovorans (strain ATCC 49405 / DSM 1227 / KCTC 32145 / OM5)</name>
    <name type="common">Oligotropha carboxidovorans</name>
    <dbReference type="NCBI Taxonomy" id="504832"/>
    <lineage>
        <taxon>Bacteria</taxon>
        <taxon>Pseudomonadati</taxon>
        <taxon>Pseudomonadota</taxon>
        <taxon>Alphaproteobacteria</taxon>
        <taxon>Hyphomicrobiales</taxon>
        <taxon>Nitrobacteraceae</taxon>
        <taxon>Afipia</taxon>
    </lineage>
</organism>
<dbReference type="GO" id="GO:0005886">
    <property type="term" value="C:plasma membrane"/>
    <property type="evidence" value="ECO:0007669"/>
    <property type="project" value="TreeGrafter"/>
</dbReference>
<proteinExistence type="predicted"/>
<dbReference type="PANTHER" id="PTHR30441:SF4">
    <property type="entry name" value="PROTEIN ASMA"/>
    <property type="match status" value="1"/>
</dbReference>
<dbReference type="Pfam" id="PF05170">
    <property type="entry name" value="AsmA"/>
    <property type="match status" value="1"/>
</dbReference>
<evidence type="ECO:0000259" key="2">
    <source>
        <dbReference type="Pfam" id="PF05170"/>
    </source>
</evidence>
<feature type="compositionally biased region" description="Low complexity" evidence="1">
    <location>
        <begin position="903"/>
        <end position="915"/>
    </location>
</feature>
<accession>F8BV41</accession>
<feature type="domain" description="AsmA" evidence="2">
    <location>
        <begin position="10"/>
        <end position="119"/>
    </location>
</feature>
<evidence type="ECO:0000313" key="4">
    <source>
        <dbReference type="Proteomes" id="UP000007730"/>
    </source>
</evidence>
<gene>
    <name evidence="3" type="ordered locus">OCA5_c27020</name>
</gene>
<dbReference type="InterPro" id="IPR007844">
    <property type="entry name" value="AsmA"/>
</dbReference>
<dbReference type="OrthoDB" id="9816380at2"/>